<evidence type="ECO:0000313" key="3">
    <source>
        <dbReference type="Proteomes" id="UP001294412"/>
    </source>
</evidence>
<name>A0ABU5I3Z2_9HYPH</name>
<gene>
    <name evidence="2" type="ORF">U0C82_13230</name>
</gene>
<sequence>MTVCDQSERHDLRASSMPRPLPALAMALATIIAIGIVGRMAGGWTERAAMRMGSAEGAMGQITEWRGNSAHLPEPGR</sequence>
<feature type="transmembrane region" description="Helical" evidence="1">
    <location>
        <begin position="21"/>
        <end position="42"/>
    </location>
</feature>
<keyword evidence="1" id="KW-0812">Transmembrane</keyword>
<evidence type="ECO:0000313" key="2">
    <source>
        <dbReference type="EMBL" id="MDY8110104.1"/>
    </source>
</evidence>
<organism evidence="2 3">
    <name type="scientific">Fulvimarina uroteuthidis</name>
    <dbReference type="NCBI Taxonomy" id="3098149"/>
    <lineage>
        <taxon>Bacteria</taxon>
        <taxon>Pseudomonadati</taxon>
        <taxon>Pseudomonadota</taxon>
        <taxon>Alphaproteobacteria</taxon>
        <taxon>Hyphomicrobiales</taxon>
        <taxon>Aurantimonadaceae</taxon>
        <taxon>Fulvimarina</taxon>
    </lineage>
</organism>
<keyword evidence="3" id="KW-1185">Reference proteome</keyword>
<dbReference type="RefSeq" id="WP_322187630.1">
    <property type="nucleotide sequence ID" value="NZ_JAXLPB010000004.1"/>
</dbReference>
<dbReference type="Proteomes" id="UP001294412">
    <property type="component" value="Unassembled WGS sequence"/>
</dbReference>
<evidence type="ECO:0000256" key="1">
    <source>
        <dbReference type="SAM" id="Phobius"/>
    </source>
</evidence>
<keyword evidence="1" id="KW-1133">Transmembrane helix</keyword>
<comment type="caution">
    <text evidence="2">The sequence shown here is derived from an EMBL/GenBank/DDBJ whole genome shotgun (WGS) entry which is preliminary data.</text>
</comment>
<proteinExistence type="predicted"/>
<accession>A0ABU5I3Z2</accession>
<protein>
    <submittedName>
        <fullName evidence="2">Uncharacterized protein</fullName>
    </submittedName>
</protein>
<dbReference type="EMBL" id="JAXLPB010000004">
    <property type="protein sequence ID" value="MDY8110104.1"/>
    <property type="molecule type" value="Genomic_DNA"/>
</dbReference>
<keyword evidence="1" id="KW-0472">Membrane</keyword>
<reference evidence="2 3" key="1">
    <citation type="submission" date="2023-12" db="EMBL/GenBank/DDBJ databases">
        <title>Description of Novel Strain Fulvimarina sp. 2208YS6-2-32 isolated from Uroteuthis (Photololigo) edulis.</title>
        <authorList>
            <person name="Park J.-S."/>
        </authorList>
    </citation>
    <scope>NUCLEOTIDE SEQUENCE [LARGE SCALE GENOMIC DNA]</scope>
    <source>
        <strain evidence="2 3">2208YS6-2-32</strain>
    </source>
</reference>